<sequence>MKNVSLSEAKANIDDVLRTVESGEAVTIQPDAPLTPEEEEARAARIRWAIEGIKELRKHTKPVSVEEIIAWKNEGRE</sequence>
<dbReference type="RefSeq" id="WP_211911219.1">
    <property type="nucleotide sequence ID" value="NZ_CP036498.1"/>
</dbReference>
<dbReference type="Proteomes" id="UP000682843">
    <property type="component" value="Chromosome"/>
</dbReference>
<gene>
    <name evidence="2" type="ORF">RPMA_01750</name>
</gene>
<name>A0ABX8A3D6_9BRAD</name>
<accession>A0ABX8A3D6</accession>
<proteinExistence type="inferred from homology"/>
<protein>
    <submittedName>
        <fullName evidence="2">Prevent-host-death protein</fullName>
    </submittedName>
</protein>
<evidence type="ECO:0000313" key="2">
    <source>
        <dbReference type="EMBL" id="QUS37731.1"/>
    </source>
</evidence>
<dbReference type="Gene3D" id="3.40.1620.10">
    <property type="entry name" value="YefM-like domain"/>
    <property type="match status" value="1"/>
</dbReference>
<reference evidence="2 3" key="1">
    <citation type="submission" date="2019-02" db="EMBL/GenBank/DDBJ databases">
        <title>Emended description of the genus Rhodopseudomonas and description of Rhodopseudomonas albus sp. nov., a non-phototrophic, heavy-metal-tolerant bacterium isolated from garden soil.</title>
        <authorList>
            <person name="Bao Z."/>
            <person name="Cao W.W."/>
            <person name="Sato Y."/>
            <person name="Nishizawa T."/>
            <person name="Zhao J."/>
            <person name="Guo Y."/>
            <person name="Ohta H."/>
        </authorList>
    </citation>
    <scope>NUCLEOTIDE SEQUENCE [LARGE SCALE GENOMIC DNA]</scope>
    <source>
        <strain evidence="2 3">SK50-23</strain>
    </source>
</reference>
<evidence type="ECO:0000256" key="1">
    <source>
        <dbReference type="ARBA" id="ARBA00009981"/>
    </source>
</evidence>
<dbReference type="InterPro" id="IPR036165">
    <property type="entry name" value="YefM-like_sf"/>
</dbReference>
<comment type="similarity">
    <text evidence="1">Belongs to the phD/YefM antitoxin family.</text>
</comment>
<organism evidence="2 3">
    <name type="scientific">Tardiphaga alba</name>
    <dbReference type="NCBI Taxonomy" id="340268"/>
    <lineage>
        <taxon>Bacteria</taxon>
        <taxon>Pseudomonadati</taxon>
        <taxon>Pseudomonadota</taxon>
        <taxon>Alphaproteobacteria</taxon>
        <taxon>Hyphomicrobiales</taxon>
        <taxon>Nitrobacteraceae</taxon>
        <taxon>Tardiphaga</taxon>
    </lineage>
</organism>
<keyword evidence="3" id="KW-1185">Reference proteome</keyword>
<dbReference type="EMBL" id="CP036498">
    <property type="protein sequence ID" value="QUS37731.1"/>
    <property type="molecule type" value="Genomic_DNA"/>
</dbReference>
<dbReference type="SUPFAM" id="SSF143120">
    <property type="entry name" value="YefM-like"/>
    <property type="match status" value="1"/>
</dbReference>
<evidence type="ECO:0000313" key="3">
    <source>
        <dbReference type="Proteomes" id="UP000682843"/>
    </source>
</evidence>